<dbReference type="SUPFAM" id="SSF160991">
    <property type="entry name" value="CV3147-like"/>
    <property type="match status" value="1"/>
</dbReference>
<sequence>MASAAPLRIGVGVGARIRDGVDVDSATVKGTLARIKAMIEGAVDCMKTSAADALVYLVGGGTVLVPDDLADVSSVHRFPHSGAANAVSAACALISAVLERNEATRALLDFAGLERVGGLVALEIGGGNGMHLMAAGCSSFLDVPVIDGGFVGRAYPTGWQTMVNVFDKSDREEMTLPNAMCSGKGNN</sequence>
<gene>
    <name evidence="2" type="ORF">CspeluHIS016_0100470</name>
</gene>
<keyword evidence="3" id="KW-1185">Reference proteome</keyword>
<evidence type="ECO:0000313" key="3">
    <source>
        <dbReference type="Proteomes" id="UP001222932"/>
    </source>
</evidence>
<proteinExistence type="predicted"/>
<reference evidence="2" key="1">
    <citation type="journal article" date="2023" name="BMC Genomics">
        <title>Chromosome-level genome assemblies of Cutaneotrichosporon spp. (Trichosporonales, Basidiomycota) reveal imbalanced evolution between nucleotide sequences and chromosome synteny.</title>
        <authorList>
            <person name="Kobayashi Y."/>
            <person name="Kayamori A."/>
            <person name="Aoki K."/>
            <person name="Shiwa Y."/>
            <person name="Matsutani M."/>
            <person name="Fujita N."/>
            <person name="Sugita T."/>
            <person name="Iwasaki W."/>
            <person name="Tanaka N."/>
            <person name="Takashima M."/>
        </authorList>
    </citation>
    <scope>NUCLEOTIDE SEQUENCE</scope>
    <source>
        <strain evidence="2">HIS016</strain>
    </source>
</reference>
<dbReference type="Proteomes" id="UP001222932">
    <property type="component" value="Unassembled WGS sequence"/>
</dbReference>
<organism evidence="2 3">
    <name type="scientific">Cutaneotrichosporon spelunceum</name>
    <dbReference type="NCBI Taxonomy" id="1672016"/>
    <lineage>
        <taxon>Eukaryota</taxon>
        <taxon>Fungi</taxon>
        <taxon>Dikarya</taxon>
        <taxon>Basidiomycota</taxon>
        <taxon>Agaricomycotina</taxon>
        <taxon>Tremellomycetes</taxon>
        <taxon>Trichosporonales</taxon>
        <taxon>Trichosporonaceae</taxon>
        <taxon>Cutaneotrichosporon</taxon>
    </lineage>
</organism>
<comment type="caution">
    <text evidence="2">The sequence shown here is derived from an EMBL/GenBank/DDBJ whole genome shotgun (WGS) entry which is preliminary data.</text>
</comment>
<name>A0AAD3TNB2_9TREE</name>
<dbReference type="Gene3D" id="3.40.1610.10">
    <property type="entry name" value="CV3147-like domain"/>
    <property type="match status" value="1"/>
</dbReference>
<feature type="domain" description="S-Me-THD N-terminal" evidence="1">
    <location>
        <begin position="63"/>
        <end position="187"/>
    </location>
</feature>
<evidence type="ECO:0000313" key="2">
    <source>
        <dbReference type="EMBL" id="GMK53461.1"/>
    </source>
</evidence>
<dbReference type="InterPro" id="IPR010318">
    <property type="entry name" value="S-Me-THD_N"/>
</dbReference>
<protein>
    <recommendedName>
        <fullName evidence="1">S-Me-THD N-terminal domain-containing protein</fullName>
    </recommendedName>
</protein>
<dbReference type="EMBL" id="BTCM01000001">
    <property type="protein sequence ID" value="GMK53461.1"/>
    <property type="molecule type" value="Genomic_DNA"/>
</dbReference>
<evidence type="ECO:0000259" key="1">
    <source>
        <dbReference type="Pfam" id="PF06032"/>
    </source>
</evidence>
<reference evidence="2" key="2">
    <citation type="submission" date="2023-06" db="EMBL/GenBank/DDBJ databases">
        <authorList>
            <person name="Kobayashi Y."/>
            <person name="Kayamori A."/>
            <person name="Aoki K."/>
            <person name="Shiwa Y."/>
            <person name="Fujita N."/>
            <person name="Sugita T."/>
            <person name="Iwasaki W."/>
            <person name="Tanaka N."/>
            <person name="Takashima M."/>
        </authorList>
    </citation>
    <scope>NUCLEOTIDE SEQUENCE</scope>
    <source>
        <strain evidence="2">HIS016</strain>
    </source>
</reference>
<dbReference type="InterPro" id="IPR027479">
    <property type="entry name" value="S-Me-THD_N_sf"/>
</dbReference>
<dbReference type="Pfam" id="PF06032">
    <property type="entry name" value="S-Me-THD_N"/>
    <property type="match status" value="1"/>
</dbReference>
<accession>A0AAD3TNB2</accession>
<dbReference type="AlphaFoldDB" id="A0AAD3TNB2"/>